<evidence type="ECO:0000256" key="1">
    <source>
        <dbReference type="SAM" id="MobiDB-lite"/>
    </source>
</evidence>
<feature type="compositionally biased region" description="Basic and acidic residues" evidence="1">
    <location>
        <begin position="346"/>
        <end position="357"/>
    </location>
</feature>
<evidence type="ECO:0008006" key="4">
    <source>
        <dbReference type="Google" id="ProtNLM"/>
    </source>
</evidence>
<feature type="compositionally biased region" description="Basic and acidic residues" evidence="1">
    <location>
        <begin position="186"/>
        <end position="201"/>
    </location>
</feature>
<feature type="compositionally biased region" description="Polar residues" evidence="1">
    <location>
        <begin position="681"/>
        <end position="696"/>
    </location>
</feature>
<feature type="region of interest" description="Disordered" evidence="1">
    <location>
        <begin position="71"/>
        <end position="145"/>
    </location>
</feature>
<dbReference type="Gene3D" id="3.30.160.60">
    <property type="entry name" value="Classic Zinc Finger"/>
    <property type="match status" value="1"/>
</dbReference>
<feature type="compositionally biased region" description="Basic and acidic residues" evidence="1">
    <location>
        <begin position="116"/>
        <end position="130"/>
    </location>
</feature>
<dbReference type="PANTHER" id="PTHR38166">
    <property type="entry name" value="C2H2-TYPE DOMAIN-CONTAINING PROTEIN-RELATED"/>
    <property type="match status" value="1"/>
</dbReference>
<feature type="region of interest" description="Disordered" evidence="1">
    <location>
        <begin position="303"/>
        <end position="366"/>
    </location>
</feature>
<name>A0AAE0M4I8_9PEZI</name>
<reference evidence="2" key="1">
    <citation type="journal article" date="2023" name="Mol. Phylogenet. Evol.">
        <title>Genome-scale phylogeny and comparative genomics of the fungal order Sordariales.</title>
        <authorList>
            <person name="Hensen N."/>
            <person name="Bonometti L."/>
            <person name="Westerberg I."/>
            <person name="Brannstrom I.O."/>
            <person name="Guillou S."/>
            <person name="Cros-Aarteil S."/>
            <person name="Calhoun S."/>
            <person name="Haridas S."/>
            <person name="Kuo A."/>
            <person name="Mondo S."/>
            <person name="Pangilinan J."/>
            <person name="Riley R."/>
            <person name="LaButti K."/>
            <person name="Andreopoulos B."/>
            <person name="Lipzen A."/>
            <person name="Chen C."/>
            <person name="Yan M."/>
            <person name="Daum C."/>
            <person name="Ng V."/>
            <person name="Clum A."/>
            <person name="Steindorff A."/>
            <person name="Ohm R.A."/>
            <person name="Martin F."/>
            <person name="Silar P."/>
            <person name="Natvig D.O."/>
            <person name="Lalanne C."/>
            <person name="Gautier V."/>
            <person name="Ament-Velasquez S.L."/>
            <person name="Kruys A."/>
            <person name="Hutchinson M.I."/>
            <person name="Powell A.J."/>
            <person name="Barry K."/>
            <person name="Miller A.N."/>
            <person name="Grigoriev I.V."/>
            <person name="Debuchy R."/>
            <person name="Gladieux P."/>
            <person name="Hiltunen Thoren M."/>
            <person name="Johannesson H."/>
        </authorList>
    </citation>
    <scope>NUCLEOTIDE SEQUENCE</scope>
    <source>
        <strain evidence="2">CBS 118394</strain>
    </source>
</reference>
<feature type="region of interest" description="Disordered" evidence="1">
    <location>
        <begin position="611"/>
        <end position="730"/>
    </location>
</feature>
<feature type="region of interest" description="Disordered" evidence="1">
    <location>
        <begin position="168"/>
        <end position="201"/>
    </location>
</feature>
<proteinExistence type="predicted"/>
<accession>A0AAE0M4I8</accession>
<evidence type="ECO:0000313" key="3">
    <source>
        <dbReference type="Proteomes" id="UP001283341"/>
    </source>
</evidence>
<reference evidence="2" key="2">
    <citation type="submission" date="2023-06" db="EMBL/GenBank/DDBJ databases">
        <authorList>
            <consortium name="Lawrence Berkeley National Laboratory"/>
            <person name="Haridas S."/>
            <person name="Hensen N."/>
            <person name="Bonometti L."/>
            <person name="Westerberg I."/>
            <person name="Brannstrom I.O."/>
            <person name="Guillou S."/>
            <person name="Cros-Aarteil S."/>
            <person name="Calhoun S."/>
            <person name="Kuo A."/>
            <person name="Mondo S."/>
            <person name="Pangilinan J."/>
            <person name="Riley R."/>
            <person name="Labutti K."/>
            <person name="Andreopoulos B."/>
            <person name="Lipzen A."/>
            <person name="Chen C."/>
            <person name="Yanf M."/>
            <person name="Daum C."/>
            <person name="Ng V."/>
            <person name="Clum A."/>
            <person name="Steindorff A."/>
            <person name="Ohm R."/>
            <person name="Martin F."/>
            <person name="Silar P."/>
            <person name="Natvig D."/>
            <person name="Lalanne C."/>
            <person name="Gautier V."/>
            <person name="Ament-Velasquez S.L."/>
            <person name="Kruys A."/>
            <person name="Hutchinson M.I."/>
            <person name="Powell A.J."/>
            <person name="Barry K."/>
            <person name="Miller A.N."/>
            <person name="Grigoriev I.V."/>
            <person name="Debuchy R."/>
            <person name="Gladieux P."/>
            <person name="Thoren M.H."/>
            <person name="Johannesson H."/>
        </authorList>
    </citation>
    <scope>NUCLEOTIDE SEQUENCE</scope>
    <source>
        <strain evidence="2">CBS 118394</strain>
    </source>
</reference>
<dbReference type="EMBL" id="JAUEDM010000004">
    <property type="protein sequence ID" value="KAK3318962.1"/>
    <property type="molecule type" value="Genomic_DNA"/>
</dbReference>
<dbReference type="AlphaFoldDB" id="A0AAE0M4I8"/>
<keyword evidence="3" id="KW-1185">Reference proteome</keyword>
<evidence type="ECO:0000313" key="2">
    <source>
        <dbReference type="EMBL" id="KAK3318962.1"/>
    </source>
</evidence>
<dbReference type="Proteomes" id="UP001283341">
    <property type="component" value="Unassembled WGS sequence"/>
</dbReference>
<dbReference type="PANTHER" id="PTHR38166:SF1">
    <property type="entry name" value="C2H2-TYPE DOMAIN-CONTAINING PROTEIN"/>
    <property type="match status" value="1"/>
</dbReference>
<organism evidence="2 3">
    <name type="scientific">Apodospora peruviana</name>
    <dbReference type="NCBI Taxonomy" id="516989"/>
    <lineage>
        <taxon>Eukaryota</taxon>
        <taxon>Fungi</taxon>
        <taxon>Dikarya</taxon>
        <taxon>Ascomycota</taxon>
        <taxon>Pezizomycotina</taxon>
        <taxon>Sordariomycetes</taxon>
        <taxon>Sordariomycetidae</taxon>
        <taxon>Sordariales</taxon>
        <taxon>Lasiosphaeriaceae</taxon>
        <taxon>Apodospora</taxon>
    </lineage>
</organism>
<gene>
    <name evidence="2" type="ORF">B0H66DRAFT_253923</name>
</gene>
<protein>
    <recommendedName>
        <fullName evidence="4">C2H2-type domain-containing protein</fullName>
    </recommendedName>
</protein>
<feature type="compositionally biased region" description="Low complexity" evidence="1">
    <location>
        <begin position="613"/>
        <end position="631"/>
    </location>
</feature>
<sequence>MSRRMESRGRGSDPVSSRVAQKLANDAVISIPLRPRSRPIAGGTHANIMYSRKSAEPIRTVVATLHVATQHDDDCHHGPNPSADALSLSGTTPPSSPKASAFKTDDMPDAPPLKTDLGRQHHLESGDVPKKVAPTTDLPFRRHNRGIGSIDSILSSTTCVNTHSECSRADSRLSHCSPPDADDDSHESHETRRDAQHQHQYPTRERTIPHHLGGFHSISPATPRASNAFPSSNSYDDIDCEEGYDEELRQLVDEISSCVLRSTLGKDVDDCPAPLLILDCTTRYLEELQSAAQTGKLGVVLATGDQGDSFSPGDGSRHSDGGDQNDSGYGSGKGKRKAEGGSEDGLGGRDSGEEKQGEPSMAAHASNGRYTGNFNFSCPYRKRNPLRFNVRDYYVCATHSFTDMSQLKKHIRAHHPPVQRSAGLFLCPRCCQGFPLKDDLDRHLRQAVVCPLADDQGGTNPEDGITQKIISSLEARSVKAKIDNWDSLWKLLFPSDREIPEPAFIPVMEIFDFVAESRKFLLKLKDLLELQYRYILDDSSQSADMEVKIRQGLERSTQSLYTWIETVVQDWEQRVAGTSGAASFFANLVATQQIAAENWAATSQAFPPSPALTPTVSATGTVGTTVTSGDSPDPMASGGSAVAARQYRLPQKRAKRANASTPAPAPAPAPTPASASAKVQPATQIPVPSQAASRTPSIGRASLGSSVRRTRPVLPSQPVPILQNAPSQDPISPYQTTTWESIPVSSPYGIPFTNPAFFQPPTPGETGQYPIVTTHSQTVPTYLPSEPNGPIEFERRQSAARTSRLMSSGTPRSSINSTWMRDENRDSSQTLVEAHVPGRCQNMFCPSCNKTMPDADDVVVQKHQPMVTQELKASPMYHQHQHDHHLMEAGADMPLSATDPTFQWSPFQHGHGVHYDGTPGGGHVYD</sequence>
<comment type="caution">
    <text evidence="2">The sequence shown here is derived from an EMBL/GenBank/DDBJ whole genome shotgun (WGS) entry which is preliminary data.</text>
</comment>